<evidence type="ECO:0000256" key="7">
    <source>
        <dbReference type="ARBA" id="ARBA00022723"/>
    </source>
</evidence>
<dbReference type="Pfam" id="PF02878">
    <property type="entry name" value="PGM_PMM_I"/>
    <property type="match status" value="1"/>
</dbReference>
<keyword evidence="10" id="KW-0119">Carbohydrate metabolism</keyword>
<evidence type="ECO:0000256" key="8">
    <source>
        <dbReference type="ARBA" id="ARBA00022842"/>
    </source>
</evidence>
<dbReference type="STRING" id="1344418.A0A1D2VQ13"/>
<dbReference type="PANTHER" id="PTHR45745">
    <property type="entry name" value="PHOSPHOMANNOMUTASE 45A"/>
    <property type="match status" value="1"/>
</dbReference>
<keyword evidence="7" id="KW-0479">Metal-binding</keyword>
<comment type="similarity">
    <text evidence="3">Belongs to the phosphohexose mutase family.</text>
</comment>
<dbReference type="InParanoid" id="A0A1D2VQ13"/>
<keyword evidence="6" id="KW-0597">Phosphoprotein</keyword>
<dbReference type="GO" id="GO:0005737">
    <property type="term" value="C:cytoplasm"/>
    <property type="evidence" value="ECO:0007669"/>
    <property type="project" value="UniProtKB-SubCell"/>
</dbReference>
<protein>
    <recommendedName>
        <fullName evidence="16">Phosphoglucomutase, first 3 domain-containing protein</fullName>
    </recommendedName>
</protein>
<dbReference type="AlphaFoldDB" id="A0A1D2VQ13"/>
<organism evidence="14 15">
    <name type="scientific">Ascoidea rubescens DSM 1968</name>
    <dbReference type="NCBI Taxonomy" id="1344418"/>
    <lineage>
        <taxon>Eukaryota</taxon>
        <taxon>Fungi</taxon>
        <taxon>Dikarya</taxon>
        <taxon>Ascomycota</taxon>
        <taxon>Saccharomycotina</taxon>
        <taxon>Saccharomycetes</taxon>
        <taxon>Ascoideaceae</taxon>
        <taxon>Ascoidea</taxon>
    </lineage>
</organism>
<feature type="domain" description="Alpha-D-phosphohexomutase alpha/beta/alpha" evidence="13">
    <location>
        <begin position="346"/>
        <end position="465"/>
    </location>
</feature>
<dbReference type="GO" id="GO:0005634">
    <property type="term" value="C:nucleus"/>
    <property type="evidence" value="ECO:0007669"/>
    <property type="project" value="TreeGrafter"/>
</dbReference>
<dbReference type="InterPro" id="IPR016066">
    <property type="entry name" value="A-D-PHexomutase_CS"/>
</dbReference>
<dbReference type="InterPro" id="IPR016055">
    <property type="entry name" value="A-D-PHexomutase_a/b/a-I/II/III"/>
</dbReference>
<dbReference type="RefSeq" id="XP_020049981.1">
    <property type="nucleotide sequence ID" value="XM_020191179.1"/>
</dbReference>
<evidence type="ECO:0000256" key="2">
    <source>
        <dbReference type="ARBA" id="ARBA00004496"/>
    </source>
</evidence>
<accession>A0A1D2VQ13</accession>
<dbReference type="GO" id="GO:0006166">
    <property type="term" value="P:purine ribonucleoside salvage"/>
    <property type="evidence" value="ECO:0007669"/>
    <property type="project" value="TreeGrafter"/>
</dbReference>
<keyword evidence="8" id="KW-0460">Magnesium</keyword>
<evidence type="ECO:0000313" key="15">
    <source>
        <dbReference type="Proteomes" id="UP000095038"/>
    </source>
</evidence>
<dbReference type="Pfam" id="PF02879">
    <property type="entry name" value="PGM_PMM_II"/>
    <property type="match status" value="1"/>
</dbReference>
<dbReference type="SUPFAM" id="SSF53738">
    <property type="entry name" value="Phosphoglucomutase, first 3 domains"/>
    <property type="match status" value="3"/>
</dbReference>
<dbReference type="GeneID" id="30964815"/>
<dbReference type="InterPro" id="IPR005844">
    <property type="entry name" value="A-D-PHexomutase_a/b/a-I"/>
</dbReference>
<keyword evidence="4" id="KW-0963">Cytoplasm</keyword>
<evidence type="ECO:0000256" key="9">
    <source>
        <dbReference type="ARBA" id="ARBA00023235"/>
    </source>
</evidence>
<dbReference type="PROSITE" id="PS00710">
    <property type="entry name" value="PGM_PMM"/>
    <property type="match status" value="1"/>
</dbReference>
<dbReference type="GO" id="GO:0008973">
    <property type="term" value="F:phosphopentomutase activity"/>
    <property type="evidence" value="ECO:0007669"/>
    <property type="project" value="TreeGrafter"/>
</dbReference>
<evidence type="ECO:0008006" key="16">
    <source>
        <dbReference type="Google" id="ProtNLM"/>
    </source>
</evidence>
<dbReference type="Pfam" id="PF02880">
    <property type="entry name" value="PGM_PMM_III"/>
    <property type="match status" value="1"/>
</dbReference>
<name>A0A1D2VQ13_9ASCO</name>
<dbReference type="OrthoDB" id="8300170at2759"/>
<comment type="subcellular location">
    <subcellularLocation>
        <location evidence="2">Cytoplasm</location>
    </subcellularLocation>
</comment>
<feature type="domain" description="Alpha-D-phosphohexomutase alpha/beta/alpha" evidence="12">
    <location>
        <begin position="227"/>
        <end position="332"/>
    </location>
</feature>
<comment type="cofactor">
    <cofactor evidence="1">
        <name>Mg(2+)</name>
        <dbReference type="ChEBI" id="CHEBI:18420"/>
    </cofactor>
</comment>
<gene>
    <name evidence="14" type="ORF">ASCRUDRAFT_5625</name>
</gene>
<sequence length="622" mass="70098">MCEAEVSRLVELWLEIDPNAETRSEISNLYAAKEYNELRRRLAHRITFGTAGLRSSMEAGFNRMNDVTVLQASQGLAEYIKTSTLKLNAAASSAKPTVVIGHDHRHHSKRFGDIAVSIFLLAGFKVYYLEDGAHDLVTTPMVPFAIDYLTANGGIMITASHNPAKDNGYKVYWSNACQIIPPHDKNISLEISQNLTPVKNAWKIAENISYHYKKGNLIYNKDLILEQYYKKLSGNLIFNKNINGLDNLPFIYTPMHGVGKEFALGVFNNVLNISSNVHFVDEQSLPDPSFPTVSFPNPEEKGALDLAIEIANKKSIDIIVANDPDADRFSAAVRIGDTHKFHQLTGNELGCLFANFIIENLIEKSTNLKNVYLLNSTVSSEIIGSMSQKLGFNFTDTLTGFKWIGNKAIELEEKGYLVPFGYEEAIGFMFNNVHDKDGIAALTVFLQLINSLVQKGTNVLDKLSEIYNNFGFFKEFNGYYKLKDISLIAEIFGNIRKFYNYENFNVGNEIIGNNKDFKIVYWRDLTIGFETNARNNCPLLPVDPSSQMITCILKPVNPQAEDEHIRLTCRGSGTEPKLKIYIEGKSDSEGRAKDLSITIWKLLKQEWFKPSFYNITEHCADY</sequence>
<evidence type="ECO:0000256" key="1">
    <source>
        <dbReference type="ARBA" id="ARBA00001946"/>
    </source>
</evidence>
<dbReference type="GO" id="GO:0006006">
    <property type="term" value="P:glucose metabolic process"/>
    <property type="evidence" value="ECO:0007669"/>
    <property type="project" value="UniProtKB-KW"/>
</dbReference>
<reference evidence="15" key="1">
    <citation type="submission" date="2016-05" db="EMBL/GenBank/DDBJ databases">
        <title>Comparative genomics of biotechnologically important yeasts.</title>
        <authorList>
            <consortium name="DOE Joint Genome Institute"/>
            <person name="Riley R."/>
            <person name="Haridas S."/>
            <person name="Wolfe K.H."/>
            <person name="Lopes M.R."/>
            <person name="Hittinger C.T."/>
            <person name="Goker M."/>
            <person name="Salamov A."/>
            <person name="Wisecaver J."/>
            <person name="Long T.M."/>
            <person name="Aerts A.L."/>
            <person name="Barry K."/>
            <person name="Choi C."/>
            <person name="Clum A."/>
            <person name="Coughlan A.Y."/>
            <person name="Deshpande S."/>
            <person name="Douglass A.P."/>
            <person name="Hanson S.J."/>
            <person name="Klenk H.-P."/>
            <person name="Labutti K."/>
            <person name="Lapidus A."/>
            <person name="Lindquist E."/>
            <person name="Lipzen A."/>
            <person name="Meier-Kolthoff J.P."/>
            <person name="Ohm R.A."/>
            <person name="Otillar R.P."/>
            <person name="Pangilinan J."/>
            <person name="Peng Y."/>
            <person name="Rokas A."/>
            <person name="Rosa C.A."/>
            <person name="Scheuner C."/>
            <person name="Sibirny A.A."/>
            <person name="Slot J.C."/>
            <person name="Stielow J.B."/>
            <person name="Sun H."/>
            <person name="Kurtzman C.P."/>
            <person name="Blackwell M."/>
            <person name="Grigoriev I.V."/>
            <person name="Jeffries T.W."/>
        </authorList>
    </citation>
    <scope>NUCLEOTIDE SEQUENCE [LARGE SCALE GENOMIC DNA]</scope>
    <source>
        <strain evidence="15">DSM 1968</strain>
    </source>
</reference>
<dbReference type="CDD" id="cd05799">
    <property type="entry name" value="PGM2"/>
    <property type="match status" value="1"/>
</dbReference>
<keyword evidence="5" id="KW-0313">Glucose metabolism</keyword>
<dbReference type="InterPro" id="IPR036900">
    <property type="entry name" value="A-D-PHexomutase_C_sf"/>
</dbReference>
<evidence type="ECO:0000256" key="3">
    <source>
        <dbReference type="ARBA" id="ARBA00010231"/>
    </source>
</evidence>
<evidence type="ECO:0000259" key="13">
    <source>
        <dbReference type="Pfam" id="PF02880"/>
    </source>
</evidence>
<evidence type="ECO:0000313" key="14">
    <source>
        <dbReference type="EMBL" id="ODV63674.1"/>
    </source>
</evidence>
<dbReference type="InterPro" id="IPR005845">
    <property type="entry name" value="A-D-PHexomutase_a/b/a-II"/>
</dbReference>
<dbReference type="EMBL" id="KV454475">
    <property type="protein sequence ID" value="ODV63674.1"/>
    <property type="molecule type" value="Genomic_DNA"/>
</dbReference>
<proteinExistence type="inferred from homology"/>
<keyword evidence="9" id="KW-0413">Isomerase</keyword>
<evidence type="ECO:0000259" key="11">
    <source>
        <dbReference type="Pfam" id="PF02878"/>
    </source>
</evidence>
<evidence type="ECO:0000256" key="10">
    <source>
        <dbReference type="ARBA" id="ARBA00023277"/>
    </source>
</evidence>
<dbReference type="Proteomes" id="UP000095038">
    <property type="component" value="Unassembled WGS sequence"/>
</dbReference>
<dbReference type="FunFam" id="3.40.120.10:FF:000035">
    <property type="entry name" value="Pgm3p"/>
    <property type="match status" value="1"/>
</dbReference>
<dbReference type="FunCoup" id="A0A1D2VQ13">
    <property type="interactions" value="326"/>
</dbReference>
<evidence type="ECO:0000259" key="12">
    <source>
        <dbReference type="Pfam" id="PF02879"/>
    </source>
</evidence>
<evidence type="ECO:0000256" key="6">
    <source>
        <dbReference type="ARBA" id="ARBA00022553"/>
    </source>
</evidence>
<feature type="domain" description="Alpha-D-phosphohexomutase alpha/beta/alpha" evidence="11">
    <location>
        <begin position="46"/>
        <end position="193"/>
    </location>
</feature>
<evidence type="ECO:0000256" key="5">
    <source>
        <dbReference type="ARBA" id="ARBA00022526"/>
    </source>
</evidence>
<dbReference type="GO" id="GO:0000287">
    <property type="term" value="F:magnesium ion binding"/>
    <property type="evidence" value="ECO:0007669"/>
    <property type="project" value="InterPro"/>
</dbReference>
<dbReference type="PANTHER" id="PTHR45745:SF1">
    <property type="entry name" value="PHOSPHOGLUCOMUTASE 2B-RELATED"/>
    <property type="match status" value="1"/>
</dbReference>
<dbReference type="InterPro" id="IPR005846">
    <property type="entry name" value="A-D-PHexomutase_a/b/a-III"/>
</dbReference>
<evidence type="ECO:0000256" key="4">
    <source>
        <dbReference type="ARBA" id="ARBA00022490"/>
    </source>
</evidence>
<dbReference type="SUPFAM" id="SSF55957">
    <property type="entry name" value="Phosphoglucomutase, C-terminal domain"/>
    <property type="match status" value="1"/>
</dbReference>
<dbReference type="Gene3D" id="3.40.120.10">
    <property type="entry name" value="Alpha-D-Glucose-1,6-Bisphosphate, subunit A, domain 3"/>
    <property type="match status" value="3"/>
</dbReference>
<keyword evidence="15" id="KW-1185">Reference proteome</keyword>